<protein>
    <recommendedName>
        <fullName evidence="2">Methyltransferase domain-containing protein</fullName>
    </recommendedName>
</protein>
<dbReference type="AlphaFoldDB" id="A0A0J6FCC9"/>
<reference evidence="4" key="3">
    <citation type="journal article" date="2010" name="Genome Res.">
        <title>Population genomic sequencing of Coccidioides fungi reveals recent hybridization and transposon control.</title>
        <authorList>
            <person name="Neafsey D.E."/>
            <person name="Barker B.M."/>
            <person name="Sharpton T.J."/>
            <person name="Stajich J.E."/>
            <person name="Park D.J."/>
            <person name="Whiston E."/>
            <person name="Hung C.-Y."/>
            <person name="McMahan C."/>
            <person name="White J."/>
            <person name="Sykes S."/>
            <person name="Heiman D."/>
            <person name="Young S."/>
            <person name="Zeng Q."/>
            <person name="Abouelleil A."/>
            <person name="Aftuck L."/>
            <person name="Bessette D."/>
            <person name="Brown A."/>
            <person name="FitzGerald M."/>
            <person name="Lui A."/>
            <person name="Macdonald J.P."/>
            <person name="Priest M."/>
            <person name="Orbach M.J."/>
            <person name="Galgiani J.N."/>
            <person name="Kirkland T.N."/>
            <person name="Cole G.T."/>
            <person name="Birren B.W."/>
            <person name="Henn M.R."/>
            <person name="Taylor J.W."/>
            <person name="Rounsley S.D."/>
        </authorList>
    </citation>
    <scope>NUCLEOTIDE SEQUENCE [LARGE SCALE GENOMIC DNA]</scope>
    <source>
        <strain evidence="4">RMSCC 3488</strain>
    </source>
</reference>
<accession>A0A0J6FCC9</accession>
<dbReference type="Pfam" id="PF13649">
    <property type="entry name" value="Methyltransf_25"/>
    <property type="match status" value="1"/>
</dbReference>
<dbReference type="SUPFAM" id="SSF53335">
    <property type="entry name" value="S-adenosyl-L-methionine-dependent methyltransferases"/>
    <property type="match status" value="1"/>
</dbReference>
<feature type="domain" description="Methyltransferase" evidence="2">
    <location>
        <begin position="71"/>
        <end position="180"/>
    </location>
</feature>
<sequence length="269" mass="29846">MVSMVSNSALPASLSPPREIKYLDTIEAYDQWAEVYDTDGNFLQRLDTLELQTLLHFFLSQVNSAESPPKIIDLGCGTGRNTLSLIRAGAENLRIIGLEPSNKMLDVARKKTAEYFAEALRFDPNEAKDRVSFETYNLLKEPIPPLSAFGANGVISTLVLEHVTLKEFFKAVATMLRPGGVLLLTNMHSEMGRISQAGFVHPETGVKIRPTSYSHTVAETLEEANIAGFELVGELKESSIDEELAEKLGPRAKKWIGVRVWYGGCFRKK</sequence>
<evidence type="ECO:0000256" key="1">
    <source>
        <dbReference type="ARBA" id="ARBA00022679"/>
    </source>
</evidence>
<dbReference type="PANTHER" id="PTHR43861">
    <property type="entry name" value="TRANS-ACONITATE 2-METHYLTRANSFERASE-RELATED"/>
    <property type="match status" value="1"/>
</dbReference>
<dbReference type="VEuPathDB" id="FungiDB:CPAG_03281"/>
<dbReference type="InterPro" id="IPR029063">
    <property type="entry name" value="SAM-dependent_MTases_sf"/>
</dbReference>
<proteinExistence type="predicted"/>
<dbReference type="EMBL" id="DS268110">
    <property type="protein sequence ID" value="KMM66945.1"/>
    <property type="molecule type" value="Genomic_DNA"/>
</dbReference>
<dbReference type="GO" id="GO:0016740">
    <property type="term" value="F:transferase activity"/>
    <property type="evidence" value="ECO:0007669"/>
    <property type="project" value="UniProtKB-KW"/>
</dbReference>
<dbReference type="Gene3D" id="3.40.50.150">
    <property type="entry name" value="Vaccinia Virus protein VP39"/>
    <property type="match status" value="1"/>
</dbReference>
<dbReference type="Proteomes" id="UP000054567">
    <property type="component" value="Unassembled WGS sequence"/>
</dbReference>
<reference evidence="3 4" key="1">
    <citation type="submission" date="2007-06" db="EMBL/GenBank/DDBJ databases">
        <title>The Genome Sequence of Coccidioides posadasii RMSCC_3488.</title>
        <authorList>
            <consortium name="Coccidioides Genome Resources Consortium"/>
            <consortium name="The Broad Institute Genome Sequencing Platform"/>
            <person name="Henn M.R."/>
            <person name="Sykes S."/>
            <person name="Young S."/>
            <person name="Jaffe D."/>
            <person name="Berlin A."/>
            <person name="Alvarez P."/>
            <person name="Butler J."/>
            <person name="Gnerre S."/>
            <person name="Grabherr M."/>
            <person name="Mauceli E."/>
            <person name="Brockman W."/>
            <person name="Kodira C."/>
            <person name="Alvarado L."/>
            <person name="Zeng Q."/>
            <person name="Crawford M."/>
            <person name="Antoine C."/>
            <person name="Devon K."/>
            <person name="Galgiani J."/>
            <person name="Orsborn K."/>
            <person name="Lewis M.L."/>
            <person name="Nusbaum C."/>
            <person name="Galagan J."/>
            <person name="Birren B."/>
        </authorList>
    </citation>
    <scope>NUCLEOTIDE SEQUENCE [LARGE SCALE GENOMIC DNA]</scope>
    <source>
        <strain evidence="3 4">RMSCC 3488</strain>
    </source>
</reference>
<evidence type="ECO:0000259" key="2">
    <source>
        <dbReference type="Pfam" id="PF13649"/>
    </source>
</evidence>
<gene>
    <name evidence="3" type="ORF">CPAG_03281</name>
</gene>
<dbReference type="InterPro" id="IPR041698">
    <property type="entry name" value="Methyltransf_25"/>
</dbReference>
<evidence type="ECO:0000313" key="4">
    <source>
        <dbReference type="Proteomes" id="UP000054567"/>
    </source>
</evidence>
<dbReference type="OrthoDB" id="66144at2759"/>
<name>A0A0J6FCC9_COCPO</name>
<dbReference type="CDD" id="cd02440">
    <property type="entry name" value="AdoMet_MTases"/>
    <property type="match status" value="1"/>
</dbReference>
<keyword evidence="1" id="KW-0808">Transferase</keyword>
<reference evidence="4" key="2">
    <citation type="journal article" date="2009" name="Genome Res.">
        <title>Comparative genomic analyses of the human fungal pathogens Coccidioides and their relatives.</title>
        <authorList>
            <person name="Sharpton T.J."/>
            <person name="Stajich J.E."/>
            <person name="Rounsley S.D."/>
            <person name="Gardner M.J."/>
            <person name="Wortman J.R."/>
            <person name="Jordar V.S."/>
            <person name="Maiti R."/>
            <person name="Kodira C.D."/>
            <person name="Neafsey D.E."/>
            <person name="Zeng Q."/>
            <person name="Hung C.-Y."/>
            <person name="McMahan C."/>
            <person name="Muszewska A."/>
            <person name="Grynberg M."/>
            <person name="Mandel M.A."/>
            <person name="Kellner E.M."/>
            <person name="Barker B.M."/>
            <person name="Galgiani J.N."/>
            <person name="Orbach M.J."/>
            <person name="Kirkland T.N."/>
            <person name="Cole G.T."/>
            <person name="Henn M.R."/>
            <person name="Birren B.W."/>
            <person name="Taylor J.W."/>
        </authorList>
    </citation>
    <scope>NUCLEOTIDE SEQUENCE [LARGE SCALE GENOMIC DNA]</scope>
    <source>
        <strain evidence="4">RMSCC 3488</strain>
    </source>
</reference>
<evidence type="ECO:0000313" key="3">
    <source>
        <dbReference type="EMBL" id="KMM66945.1"/>
    </source>
</evidence>
<organism evidence="3 4">
    <name type="scientific">Coccidioides posadasii RMSCC 3488</name>
    <dbReference type="NCBI Taxonomy" id="454284"/>
    <lineage>
        <taxon>Eukaryota</taxon>
        <taxon>Fungi</taxon>
        <taxon>Dikarya</taxon>
        <taxon>Ascomycota</taxon>
        <taxon>Pezizomycotina</taxon>
        <taxon>Eurotiomycetes</taxon>
        <taxon>Eurotiomycetidae</taxon>
        <taxon>Onygenales</taxon>
        <taxon>Onygenaceae</taxon>
        <taxon>Coccidioides</taxon>
    </lineage>
</organism>